<reference evidence="2" key="1">
    <citation type="submission" date="2021-04" db="EMBL/GenBank/DDBJ databases">
        <title>Biosynthetic gene clusters of Dactylosporangioum roseum.</title>
        <authorList>
            <person name="Hartkoorn R.C."/>
            <person name="Beaudoing E."/>
            <person name="Hot D."/>
            <person name="Moureu S."/>
        </authorList>
    </citation>
    <scope>NUCLEOTIDE SEQUENCE</scope>
    <source>
        <strain evidence="2">NRRL B-16295</strain>
    </source>
</reference>
<evidence type="ECO:0000259" key="1">
    <source>
        <dbReference type="PROSITE" id="PS51340"/>
    </source>
</evidence>
<proteinExistence type="predicted"/>
<keyword evidence="3" id="KW-1185">Reference proteome</keyword>
<dbReference type="Pfam" id="PF03476">
    <property type="entry name" value="MOSC_N"/>
    <property type="match status" value="1"/>
</dbReference>
<evidence type="ECO:0000313" key="3">
    <source>
        <dbReference type="Proteomes" id="UP001058271"/>
    </source>
</evidence>
<dbReference type="PROSITE" id="PS51340">
    <property type="entry name" value="MOSC"/>
    <property type="match status" value="1"/>
</dbReference>
<evidence type="ECO:0000313" key="2">
    <source>
        <dbReference type="EMBL" id="UWZ36571.1"/>
    </source>
</evidence>
<feature type="domain" description="MOSC" evidence="1">
    <location>
        <begin position="93"/>
        <end position="247"/>
    </location>
</feature>
<dbReference type="Gene3D" id="2.40.33.20">
    <property type="entry name" value="PK beta-barrel domain-like"/>
    <property type="match status" value="1"/>
</dbReference>
<gene>
    <name evidence="2" type="ORF">Drose_37120</name>
</gene>
<sequence>MSGDWKPLGRVSHIARYPLKAAGGEALDSSRIGWHGVSNDRGFALLRTGDPSGLPWVSSRQFPRILRWTASTVPTSTALRIATPDRDWLIDPKDLAARAAFAEFATDALGEPLMLVRLWSGTHDAMPVSVISTATMRAVADLAGAGDPAWQRFRPNVVIETDPGRSWPERQWLGRELRLGDGNDAAILRVDRHTTRCEVLDLAPGSGADDNLGLFAAVRSANRNRAGVYATPRHVGEVTVGGTVWLR</sequence>
<protein>
    <submittedName>
        <fullName evidence="2">MOSC domain-containing protein</fullName>
    </submittedName>
</protein>
<organism evidence="2 3">
    <name type="scientific">Dactylosporangium roseum</name>
    <dbReference type="NCBI Taxonomy" id="47989"/>
    <lineage>
        <taxon>Bacteria</taxon>
        <taxon>Bacillati</taxon>
        <taxon>Actinomycetota</taxon>
        <taxon>Actinomycetes</taxon>
        <taxon>Micromonosporales</taxon>
        <taxon>Micromonosporaceae</taxon>
        <taxon>Dactylosporangium</taxon>
    </lineage>
</organism>
<dbReference type="InterPro" id="IPR011037">
    <property type="entry name" value="Pyrv_Knase-like_insert_dom_sf"/>
</dbReference>
<dbReference type="InterPro" id="IPR005303">
    <property type="entry name" value="MOCOS_middle"/>
</dbReference>
<dbReference type="InterPro" id="IPR005302">
    <property type="entry name" value="MoCF_Sase_C"/>
</dbReference>
<dbReference type="Proteomes" id="UP001058271">
    <property type="component" value="Chromosome"/>
</dbReference>
<dbReference type="SUPFAM" id="SSF50800">
    <property type="entry name" value="PK beta-barrel domain-like"/>
    <property type="match status" value="1"/>
</dbReference>
<accession>A0ABY5Z4T7</accession>
<dbReference type="EMBL" id="CP073721">
    <property type="protein sequence ID" value="UWZ36571.1"/>
    <property type="molecule type" value="Genomic_DNA"/>
</dbReference>
<dbReference type="Pfam" id="PF03473">
    <property type="entry name" value="MOSC"/>
    <property type="match status" value="1"/>
</dbReference>
<dbReference type="RefSeq" id="WP_260725909.1">
    <property type="nucleotide sequence ID" value="NZ_BAAABS010000026.1"/>
</dbReference>
<name>A0ABY5Z4T7_9ACTN</name>